<keyword evidence="2" id="KW-0964">Secreted</keyword>
<dbReference type="Gene3D" id="2.150.10.10">
    <property type="entry name" value="Serralysin-like metalloprotease, C-terminal"/>
    <property type="match status" value="3"/>
</dbReference>
<feature type="domain" description="Haemolysin-type calcium binding-related" evidence="5">
    <location>
        <begin position="1043"/>
        <end position="1080"/>
    </location>
</feature>
<dbReference type="InterPro" id="IPR011049">
    <property type="entry name" value="Serralysin-like_metalloprot_C"/>
</dbReference>
<organism evidence="6 7">
    <name type="scientific">Verminephrobacter aporrectodeae subsp. tuberculatae</name>
    <dbReference type="NCBI Taxonomy" id="1110392"/>
    <lineage>
        <taxon>Bacteria</taxon>
        <taxon>Pseudomonadati</taxon>
        <taxon>Pseudomonadota</taxon>
        <taxon>Betaproteobacteria</taxon>
        <taxon>Burkholderiales</taxon>
        <taxon>Comamonadaceae</taxon>
        <taxon>Verminephrobacter</taxon>
    </lineage>
</organism>
<feature type="region of interest" description="Disordered" evidence="4">
    <location>
        <begin position="800"/>
        <end position="819"/>
    </location>
</feature>
<dbReference type="SUPFAM" id="SSF51120">
    <property type="entry name" value="beta-Roll"/>
    <property type="match status" value="3"/>
</dbReference>
<dbReference type="EMBL" id="QZCW01000001">
    <property type="protein sequence ID" value="MCW5320772.1"/>
    <property type="molecule type" value="Genomic_DNA"/>
</dbReference>
<comment type="caution">
    <text evidence="6">The sequence shown here is derived from an EMBL/GenBank/DDBJ whole genome shotgun (WGS) entry which is preliminary data.</text>
</comment>
<feature type="compositionally biased region" description="Low complexity" evidence="4">
    <location>
        <begin position="979"/>
        <end position="992"/>
    </location>
</feature>
<evidence type="ECO:0000256" key="2">
    <source>
        <dbReference type="ARBA" id="ARBA00022525"/>
    </source>
</evidence>
<feature type="domain" description="Haemolysin-type calcium binding-related" evidence="5">
    <location>
        <begin position="878"/>
        <end position="920"/>
    </location>
</feature>
<proteinExistence type="predicted"/>
<evidence type="ECO:0000256" key="3">
    <source>
        <dbReference type="ARBA" id="ARBA00022837"/>
    </source>
</evidence>
<keyword evidence="7" id="KW-1185">Reference proteome</keyword>
<dbReference type="Proteomes" id="UP001208935">
    <property type="component" value="Unassembled WGS sequence"/>
</dbReference>
<evidence type="ECO:0000256" key="4">
    <source>
        <dbReference type="SAM" id="MobiDB-lite"/>
    </source>
</evidence>
<dbReference type="PRINTS" id="PR00313">
    <property type="entry name" value="CABNDNGRPT"/>
</dbReference>
<feature type="region of interest" description="Disordered" evidence="4">
    <location>
        <begin position="45"/>
        <end position="98"/>
    </location>
</feature>
<name>A0ABT3KR26_9BURK</name>
<sequence length="1121" mass="115756">MDLWNNKAGSEIGSKYGCGDAGAASKIADDVRRALDGGKLITNYKTDPRVNRGHGTGGGTDGGTGSGGSGGGTGASGGIGSAGGNAGMDGTKPPRRDPLVLDLDGDGIETTSARDGTVILFDHDADGVKTGTGWVKPDDGWLVRDRNGNGNGTIDSGRELFGVDTLKNNGERATDGFDALKDLDVNNDGKINSADSGFANLRIWRDLNQDGISQTEEVTTLDANSITAIGVNSSAVRTDLGNGNVQTAAGTFTRSNGTTGTTGETSSAVVNLDLLVNTFYRQFSDEISLTDQAKALPNLRGSGRVRDLSEAISLSTELGNWVQTYTQQTTRQGQIDKLDGFIEKWANTADLKSLKAQADALSSNGVTLTYNLAGLTAGTPDYNEFIRKLGVVERFMGFTYGGATGQARFTPLDASSGTLRVVLAAEQIASISLAYDRFKTDIYESLLLRTRLGGYFDKLGIIVADGKVALDFQPVENAFKQAIASTPRDGIIDLVEFLSAAGETRFAQLGWNAADFLATQLDTTTDLGVFSKELSSWTVRFAASSTDRLTSTSRPDLIVAGAGEDNIRGFDGNDMLIGKAGNDAIDGGNGDDIALGGAGNDTLFGGAGDDRLKGGDGIDWIQGGTGADTLDGGAGNDSLYGGDGADTLDGGTDNDLLSGGAGNDIYLFGKGDGQDSISSDYDLAADKLNVLQFKAGVAPSEIVATRAGQNLVLSIGDTADKVSICDFFSGEGPANANNPIQQVRFADGTTWGLNELKNKGFAGTAAADFIFGTTADDRISGQAGADSIYGLDGNDTLDGGADNDSLYGENGADTLDGGTGNDVLSGGAGNDTYLFGKGDGQDTISPDYEQAADKLNVLQFKAGVAPSEIAATRSGSTLVLSIVDTADKVTICDFFSRDDPANASNPIQQVRFADGTTWGFNELKNKAFAGTAAADYIVGTVANDSISGQAGADTIYGRDGNDTLNGGADSDTLSGGNGADTLDGGAGNDTLDGGNGNDTYVFGRGSGVDNITDYDSTAGNTDCLSIGAGVNTNQLWLRRVDADLEVSIIGTSDKSLINNWYVGNAYHIERFQTADGKVLLDSQVNALVSAMAAFAPPPAGQTTLAADYQTALAPVLAAGWN</sequence>
<dbReference type="PANTHER" id="PTHR38340">
    <property type="entry name" value="S-LAYER PROTEIN"/>
    <property type="match status" value="1"/>
</dbReference>
<dbReference type="PROSITE" id="PS00330">
    <property type="entry name" value="HEMOLYSIN_CALCIUM"/>
    <property type="match status" value="6"/>
</dbReference>
<feature type="compositionally biased region" description="Gly residues" evidence="4">
    <location>
        <begin position="54"/>
        <end position="87"/>
    </location>
</feature>
<evidence type="ECO:0000313" key="7">
    <source>
        <dbReference type="Proteomes" id="UP001208935"/>
    </source>
</evidence>
<dbReference type="Gene3D" id="2.160.20.160">
    <property type="match status" value="1"/>
</dbReference>
<protein>
    <recommendedName>
        <fullName evidence="5">Haemolysin-type calcium binding-related domain-containing protein</fullName>
    </recommendedName>
</protein>
<keyword evidence="3" id="KW-0106">Calcium</keyword>
<accession>A0ABT3KR26</accession>
<dbReference type="PANTHER" id="PTHR38340:SF1">
    <property type="entry name" value="S-LAYER PROTEIN"/>
    <property type="match status" value="1"/>
</dbReference>
<dbReference type="InterPro" id="IPR001343">
    <property type="entry name" value="Hemolysn_Ca-bd"/>
</dbReference>
<dbReference type="InterPro" id="IPR050557">
    <property type="entry name" value="RTX_toxin/Mannuronan_C5-epim"/>
</dbReference>
<dbReference type="Pfam" id="PF06594">
    <property type="entry name" value="HCBP_related"/>
    <property type="match status" value="3"/>
</dbReference>
<dbReference type="InterPro" id="IPR018511">
    <property type="entry name" value="Hemolysin-typ_Ca-bd_CS"/>
</dbReference>
<dbReference type="InterPro" id="IPR010566">
    <property type="entry name" value="Haemolys_ca-bd"/>
</dbReference>
<comment type="subcellular location">
    <subcellularLocation>
        <location evidence="1">Secreted</location>
    </subcellularLocation>
</comment>
<feature type="domain" description="Haemolysin-type calcium binding-related" evidence="5">
    <location>
        <begin position="710"/>
        <end position="753"/>
    </location>
</feature>
<evidence type="ECO:0000313" key="6">
    <source>
        <dbReference type="EMBL" id="MCW5320772.1"/>
    </source>
</evidence>
<gene>
    <name evidence="6" type="ORF">D5039_06185</name>
</gene>
<evidence type="ECO:0000259" key="5">
    <source>
        <dbReference type="Pfam" id="PF06594"/>
    </source>
</evidence>
<dbReference type="Pfam" id="PF00353">
    <property type="entry name" value="HemolysinCabind"/>
    <property type="match status" value="6"/>
</dbReference>
<feature type="region of interest" description="Disordered" evidence="4">
    <location>
        <begin position="966"/>
        <end position="993"/>
    </location>
</feature>
<evidence type="ECO:0000256" key="1">
    <source>
        <dbReference type="ARBA" id="ARBA00004613"/>
    </source>
</evidence>
<reference evidence="7" key="1">
    <citation type="submission" date="2023-07" db="EMBL/GenBank/DDBJ databases">
        <title>Verminephrobacter genomes.</title>
        <authorList>
            <person name="Lund M.B."/>
        </authorList>
    </citation>
    <scope>NUCLEOTIDE SEQUENCE [LARGE SCALE GENOMIC DNA]</scope>
    <source>
        <strain evidence="7">AtM5-05</strain>
    </source>
</reference>